<evidence type="ECO:0008006" key="2">
    <source>
        <dbReference type="Google" id="ProtNLM"/>
    </source>
</evidence>
<accession>A0A3B0YSP6</accession>
<reference evidence="1" key="1">
    <citation type="submission" date="2018-06" db="EMBL/GenBank/DDBJ databases">
        <authorList>
            <person name="Zhirakovskaya E."/>
        </authorList>
    </citation>
    <scope>NUCLEOTIDE SEQUENCE</scope>
</reference>
<gene>
    <name evidence="1" type="ORF">MNBD_GAMMA18-764</name>
</gene>
<proteinExistence type="predicted"/>
<sequence>MKLRHLCAASLLAMSSSAVASDLNLDTLTVQSEFKALSKNLSAAMSYKPVAPTEALSSGLLPFGFDVGLEVSSTEIDDDGIFDTAFDGDAPGAIIVPKLHAHVGLPFGIDVGAFISAIPSTNIKLKGFELRYAILDGGTVTPAVGIRYAATSLSGVDNYELSTRSLDLSVSKGFLMLTPYAGIGKVWTSSDIDSSVLSSVDFSQNKLYAGVNLNLGLLNIAVEADKTGDYGSYSAKLGFRF</sequence>
<dbReference type="EMBL" id="UOFP01000011">
    <property type="protein sequence ID" value="VAW83888.1"/>
    <property type="molecule type" value="Genomic_DNA"/>
</dbReference>
<evidence type="ECO:0000313" key="1">
    <source>
        <dbReference type="EMBL" id="VAW83888.1"/>
    </source>
</evidence>
<protein>
    <recommendedName>
        <fullName evidence="2">Outer membrane protein beta-barrel domain-containing protein</fullName>
    </recommendedName>
</protein>
<name>A0A3B0YSP6_9ZZZZ</name>
<dbReference type="AlphaFoldDB" id="A0A3B0YSP6"/>
<organism evidence="1">
    <name type="scientific">hydrothermal vent metagenome</name>
    <dbReference type="NCBI Taxonomy" id="652676"/>
    <lineage>
        <taxon>unclassified sequences</taxon>
        <taxon>metagenomes</taxon>
        <taxon>ecological metagenomes</taxon>
    </lineage>
</organism>